<dbReference type="EMBL" id="BX294137">
    <property type="protein sequence ID" value="CAD72687.1"/>
    <property type="molecule type" value="Genomic_DNA"/>
</dbReference>
<dbReference type="AlphaFoldDB" id="Q7UVN5"/>
<dbReference type="KEGG" id="rba:RB2516"/>
<dbReference type="InParanoid" id="Q7UVN5"/>
<accession>Q7UVN5</accession>
<dbReference type="EnsemblBacteria" id="CAD72687">
    <property type="protein sequence ID" value="CAD72687"/>
    <property type="gene ID" value="RB2516"/>
</dbReference>
<keyword evidence="2" id="KW-1185">Reference proteome</keyword>
<name>Q7UVN5_RHOBA</name>
<organism evidence="1 2">
    <name type="scientific">Rhodopirellula baltica (strain DSM 10527 / NCIMB 13988 / SH1)</name>
    <dbReference type="NCBI Taxonomy" id="243090"/>
    <lineage>
        <taxon>Bacteria</taxon>
        <taxon>Pseudomonadati</taxon>
        <taxon>Planctomycetota</taxon>
        <taxon>Planctomycetia</taxon>
        <taxon>Pirellulales</taxon>
        <taxon>Pirellulaceae</taxon>
        <taxon>Rhodopirellula</taxon>
    </lineage>
</organism>
<dbReference type="STRING" id="243090.RB2516"/>
<dbReference type="HOGENOM" id="CLU_2882935_0_0_0"/>
<dbReference type="Proteomes" id="UP000001025">
    <property type="component" value="Chromosome"/>
</dbReference>
<protein>
    <submittedName>
        <fullName evidence="1">Uncharacterized protein</fullName>
    </submittedName>
</protein>
<sequence length="63" mass="6506">MNAFDRRMKAALRHTSGNCYLGGASLARSGLLVRAALLTRRVVMGVADGDPNSGESGLRGGAC</sequence>
<proteinExistence type="predicted"/>
<evidence type="ECO:0000313" key="2">
    <source>
        <dbReference type="Proteomes" id="UP000001025"/>
    </source>
</evidence>
<reference evidence="1 2" key="1">
    <citation type="journal article" date="2003" name="Proc. Natl. Acad. Sci. U.S.A.">
        <title>Complete genome sequence of the marine planctomycete Pirellula sp. strain 1.</title>
        <authorList>
            <person name="Gloeckner F.O."/>
            <person name="Kube M."/>
            <person name="Bauer M."/>
            <person name="Teeling H."/>
            <person name="Lombardot T."/>
            <person name="Ludwig W."/>
            <person name="Gade D."/>
            <person name="Beck A."/>
            <person name="Borzym K."/>
            <person name="Heitmann K."/>
            <person name="Rabus R."/>
            <person name="Schlesner H."/>
            <person name="Amann R."/>
            <person name="Reinhardt R."/>
        </authorList>
    </citation>
    <scope>NUCLEOTIDE SEQUENCE [LARGE SCALE GENOMIC DNA]</scope>
    <source>
        <strain evidence="2">DSM 10527 / NCIMB 13988 / SH1</strain>
    </source>
</reference>
<evidence type="ECO:0000313" key="1">
    <source>
        <dbReference type="EMBL" id="CAD72687.1"/>
    </source>
</evidence>
<gene>
    <name evidence="1" type="ordered locus">RB2516</name>
</gene>